<feature type="region of interest" description="Disordered" evidence="1">
    <location>
        <begin position="13"/>
        <end position="32"/>
    </location>
</feature>
<dbReference type="EMBL" id="VSRR010000107">
    <property type="protein sequence ID" value="MPC10232.1"/>
    <property type="molecule type" value="Genomic_DNA"/>
</dbReference>
<accession>A0A5B7CKL2</accession>
<feature type="region of interest" description="Disordered" evidence="1">
    <location>
        <begin position="44"/>
        <end position="90"/>
    </location>
</feature>
<comment type="caution">
    <text evidence="2">The sequence shown here is derived from an EMBL/GenBank/DDBJ whole genome shotgun (WGS) entry which is preliminary data.</text>
</comment>
<organism evidence="2 3">
    <name type="scientific">Portunus trituberculatus</name>
    <name type="common">Swimming crab</name>
    <name type="synonym">Neptunus trituberculatus</name>
    <dbReference type="NCBI Taxonomy" id="210409"/>
    <lineage>
        <taxon>Eukaryota</taxon>
        <taxon>Metazoa</taxon>
        <taxon>Ecdysozoa</taxon>
        <taxon>Arthropoda</taxon>
        <taxon>Crustacea</taxon>
        <taxon>Multicrustacea</taxon>
        <taxon>Malacostraca</taxon>
        <taxon>Eumalacostraca</taxon>
        <taxon>Eucarida</taxon>
        <taxon>Decapoda</taxon>
        <taxon>Pleocyemata</taxon>
        <taxon>Brachyura</taxon>
        <taxon>Eubrachyura</taxon>
        <taxon>Portunoidea</taxon>
        <taxon>Portunidae</taxon>
        <taxon>Portuninae</taxon>
        <taxon>Portunus</taxon>
    </lineage>
</organism>
<evidence type="ECO:0000256" key="1">
    <source>
        <dbReference type="SAM" id="MobiDB-lite"/>
    </source>
</evidence>
<evidence type="ECO:0000313" key="3">
    <source>
        <dbReference type="Proteomes" id="UP000324222"/>
    </source>
</evidence>
<reference evidence="2 3" key="1">
    <citation type="submission" date="2019-05" db="EMBL/GenBank/DDBJ databases">
        <title>Another draft genome of Portunus trituberculatus and its Hox gene families provides insights of decapod evolution.</title>
        <authorList>
            <person name="Jeong J.-H."/>
            <person name="Song I."/>
            <person name="Kim S."/>
            <person name="Choi T."/>
            <person name="Kim D."/>
            <person name="Ryu S."/>
            <person name="Kim W."/>
        </authorList>
    </citation>
    <scope>NUCLEOTIDE SEQUENCE [LARGE SCALE GENOMIC DNA]</scope>
    <source>
        <tissue evidence="2">Muscle</tissue>
    </source>
</reference>
<sequence>MKILVKLSLRLDGLRGTRGRQQTPGAASPACVPSPLRAVLTNHCHNFSPKPAARYVPRGSEREEEEESPGQERIGRSKAKAADVKEEEDR</sequence>
<evidence type="ECO:0000313" key="2">
    <source>
        <dbReference type="EMBL" id="MPC10232.1"/>
    </source>
</evidence>
<dbReference type="AlphaFoldDB" id="A0A5B7CKL2"/>
<protein>
    <submittedName>
        <fullName evidence="2">Uncharacterized protein</fullName>
    </submittedName>
</protein>
<proteinExistence type="predicted"/>
<dbReference type="Proteomes" id="UP000324222">
    <property type="component" value="Unassembled WGS sequence"/>
</dbReference>
<name>A0A5B7CKL2_PORTR</name>
<keyword evidence="3" id="KW-1185">Reference proteome</keyword>
<gene>
    <name evidence="2" type="ORF">E2C01_002864</name>
</gene>